<dbReference type="AlphaFoldDB" id="A0A849IFH7"/>
<dbReference type="CDD" id="cd01038">
    <property type="entry name" value="Endonuclease_DUF559"/>
    <property type="match status" value="1"/>
</dbReference>
<proteinExistence type="predicted"/>
<dbReference type="PANTHER" id="PTHR38590">
    <property type="entry name" value="BLL0828 PROTEIN"/>
    <property type="match status" value="1"/>
</dbReference>
<organism evidence="2 3">
    <name type="scientific">Enterovirga aerilata</name>
    <dbReference type="NCBI Taxonomy" id="2730920"/>
    <lineage>
        <taxon>Bacteria</taxon>
        <taxon>Pseudomonadati</taxon>
        <taxon>Pseudomonadota</taxon>
        <taxon>Alphaproteobacteria</taxon>
        <taxon>Hyphomicrobiales</taxon>
        <taxon>Methylobacteriaceae</taxon>
        <taxon>Enterovirga</taxon>
    </lineage>
</organism>
<name>A0A849IFH7_9HYPH</name>
<dbReference type="SUPFAM" id="SSF52980">
    <property type="entry name" value="Restriction endonuclease-like"/>
    <property type="match status" value="1"/>
</dbReference>
<dbReference type="InterPro" id="IPR047216">
    <property type="entry name" value="Endonuclease_DUF559_bact"/>
</dbReference>
<dbReference type="EMBL" id="JABEPP010000006">
    <property type="protein sequence ID" value="NNM74717.1"/>
    <property type="molecule type" value="Genomic_DNA"/>
</dbReference>
<evidence type="ECO:0000259" key="1">
    <source>
        <dbReference type="Pfam" id="PF04480"/>
    </source>
</evidence>
<dbReference type="Proteomes" id="UP000564885">
    <property type="component" value="Unassembled WGS sequence"/>
</dbReference>
<dbReference type="InterPro" id="IPR007569">
    <property type="entry name" value="DUF559"/>
</dbReference>
<accession>A0A849IFH7</accession>
<gene>
    <name evidence="2" type="ORF">HJG44_20355</name>
</gene>
<dbReference type="Pfam" id="PF04480">
    <property type="entry name" value="DUF559"/>
    <property type="match status" value="1"/>
</dbReference>
<evidence type="ECO:0000313" key="2">
    <source>
        <dbReference type="EMBL" id="NNM74717.1"/>
    </source>
</evidence>
<dbReference type="InterPro" id="IPR011335">
    <property type="entry name" value="Restrct_endonuc-II-like"/>
</dbReference>
<dbReference type="PANTHER" id="PTHR38590:SF1">
    <property type="entry name" value="BLL0828 PROTEIN"/>
    <property type="match status" value="1"/>
</dbReference>
<sequence length="121" mass="14205">MTRHEVKVWNWIREVLVPLGFHFRRQVPIGRYVVDFACLKQRLIVELDGEQHGRDPAIEAADRERDRLLSREGYQVLRFTNQDVDRRKIVVLDTILAALRGEWSARNPASPDVRSPYNRAN</sequence>
<comment type="caution">
    <text evidence="2">The sequence shown here is derived from an EMBL/GenBank/DDBJ whole genome shotgun (WGS) entry which is preliminary data.</text>
</comment>
<keyword evidence="3" id="KW-1185">Reference proteome</keyword>
<protein>
    <submittedName>
        <fullName evidence="2">DUF559 domain-containing protein</fullName>
    </submittedName>
</protein>
<feature type="domain" description="DUF559" evidence="1">
    <location>
        <begin position="1"/>
        <end position="99"/>
    </location>
</feature>
<reference evidence="2 3" key="1">
    <citation type="submission" date="2020-04" db="EMBL/GenBank/DDBJ databases">
        <title>Enterovirga sp. isolate from soil.</title>
        <authorList>
            <person name="Chea S."/>
            <person name="Kim D.-U."/>
        </authorList>
    </citation>
    <scope>NUCLEOTIDE SEQUENCE [LARGE SCALE GENOMIC DNA]</scope>
    <source>
        <strain evidence="2 3">DB1703</strain>
    </source>
</reference>
<dbReference type="Gene3D" id="3.40.960.10">
    <property type="entry name" value="VSR Endonuclease"/>
    <property type="match status" value="1"/>
</dbReference>
<evidence type="ECO:0000313" key="3">
    <source>
        <dbReference type="Proteomes" id="UP000564885"/>
    </source>
</evidence>